<dbReference type="Proteomes" id="UP001497700">
    <property type="component" value="Unassembled WGS sequence"/>
</dbReference>
<evidence type="ECO:0000313" key="1">
    <source>
        <dbReference type="EMBL" id="KAI4864595.1"/>
    </source>
</evidence>
<name>A0ACB9YYT7_9PEZI</name>
<organism evidence="1 2">
    <name type="scientific">Hypoxylon rubiginosum</name>
    <dbReference type="NCBI Taxonomy" id="110542"/>
    <lineage>
        <taxon>Eukaryota</taxon>
        <taxon>Fungi</taxon>
        <taxon>Dikarya</taxon>
        <taxon>Ascomycota</taxon>
        <taxon>Pezizomycotina</taxon>
        <taxon>Sordariomycetes</taxon>
        <taxon>Xylariomycetidae</taxon>
        <taxon>Xylariales</taxon>
        <taxon>Hypoxylaceae</taxon>
        <taxon>Hypoxylon</taxon>
    </lineage>
</organism>
<accession>A0ACB9YYT7</accession>
<sequence>MDVPAKHYATAQDWTRLQAVIMRLYLDEDKTLEEVKSYMEEHHEFTTTISMYKKKLAGWNAFKNLRPDEVLQILYLKKHRDAAQKPSVFFIRGRQVDHDGLLVYLSRNLSILAKLKAGATPSPEAVRDVSCRSPLNQSTLVARSRSPMSLCPTPTVRCNRLLPTSEDMFRALPIYLERCFETGLWSWSESSCWNTRGRHGPAGLLSSILDRCITAGLSTARQVEPSALRQALDAPFAMLIRVFRNSPPILIPKLLSTAMHLDRIGRGEIRGLLLQFCRDLTIAMYGRDHQLARFWRSLVSISHPDQQDAIERVLTLCVSEYDKRLGPAHSLTAEAYLKYFDAVERVKDPRMQLQSLQQRLSNIDNKLTGRSLCGLLKLEHALAACKSSLELGRLNEAEDALSRLESGSLAARDESFRCVWLGYVQCLKGDFATAEGFYKESVLAARRTGSRDCVLEALFQLETFLIHTGKPLEAERIRTERFRLLRKLGSLVWVDQEDILGLEDRTSGPIVTMIHIGSGASSTQWRPSASAEVAEFATASSFVL</sequence>
<proteinExistence type="predicted"/>
<protein>
    <submittedName>
        <fullName evidence="1">Uncharacterized protein</fullName>
    </submittedName>
</protein>
<gene>
    <name evidence="1" type="ORF">F4820DRAFT_330901</name>
</gene>
<keyword evidence="2" id="KW-1185">Reference proteome</keyword>
<comment type="caution">
    <text evidence="1">The sequence shown here is derived from an EMBL/GenBank/DDBJ whole genome shotgun (WGS) entry which is preliminary data.</text>
</comment>
<dbReference type="EMBL" id="MU393484">
    <property type="protein sequence ID" value="KAI4864595.1"/>
    <property type="molecule type" value="Genomic_DNA"/>
</dbReference>
<reference evidence="1 2" key="1">
    <citation type="journal article" date="2022" name="New Phytol.">
        <title>Ecological generalism drives hyperdiversity of secondary metabolite gene clusters in xylarialean endophytes.</title>
        <authorList>
            <person name="Franco M.E.E."/>
            <person name="Wisecaver J.H."/>
            <person name="Arnold A.E."/>
            <person name="Ju Y.M."/>
            <person name="Slot J.C."/>
            <person name="Ahrendt S."/>
            <person name="Moore L.P."/>
            <person name="Eastman K.E."/>
            <person name="Scott K."/>
            <person name="Konkel Z."/>
            <person name="Mondo S.J."/>
            <person name="Kuo A."/>
            <person name="Hayes R.D."/>
            <person name="Haridas S."/>
            <person name="Andreopoulos B."/>
            <person name="Riley R."/>
            <person name="LaButti K."/>
            <person name="Pangilinan J."/>
            <person name="Lipzen A."/>
            <person name="Amirebrahimi M."/>
            <person name="Yan J."/>
            <person name="Adam C."/>
            <person name="Keymanesh K."/>
            <person name="Ng V."/>
            <person name="Louie K."/>
            <person name="Northen T."/>
            <person name="Drula E."/>
            <person name="Henrissat B."/>
            <person name="Hsieh H.M."/>
            <person name="Youens-Clark K."/>
            <person name="Lutzoni F."/>
            <person name="Miadlikowska J."/>
            <person name="Eastwood D.C."/>
            <person name="Hamelin R.C."/>
            <person name="Grigoriev I.V."/>
            <person name="U'Ren J.M."/>
        </authorList>
    </citation>
    <scope>NUCLEOTIDE SEQUENCE [LARGE SCALE GENOMIC DNA]</scope>
    <source>
        <strain evidence="1 2">CBS 119005</strain>
    </source>
</reference>
<evidence type="ECO:0000313" key="2">
    <source>
        <dbReference type="Proteomes" id="UP001497700"/>
    </source>
</evidence>